<keyword evidence="8 17" id="KW-0808">Transferase</keyword>
<dbReference type="PANTHER" id="PTHR14269:SF62">
    <property type="entry name" value="CDP-DIACYLGLYCEROL--GLYCEROL-3-PHOSPHATE 3-PHOSPHATIDYLTRANSFERASE 1, CHLOROPLASTIC"/>
    <property type="match status" value="1"/>
</dbReference>
<keyword evidence="9 18" id="KW-0812">Transmembrane</keyword>
<comment type="catalytic activity">
    <reaction evidence="15">
        <text>a CDP-1,2-diacyl-sn-glycerol + sn-glycerol 3-phosphate = a 1,2-diacyl-sn-glycero-3-phospho-(1'-sn-glycero-3'-phosphate) + CMP + H(+)</text>
        <dbReference type="Rhea" id="RHEA:12593"/>
        <dbReference type="ChEBI" id="CHEBI:15378"/>
        <dbReference type="ChEBI" id="CHEBI:57597"/>
        <dbReference type="ChEBI" id="CHEBI:58332"/>
        <dbReference type="ChEBI" id="CHEBI:60110"/>
        <dbReference type="ChEBI" id="CHEBI:60377"/>
        <dbReference type="EC" id="2.7.8.5"/>
    </reaction>
</comment>
<name>A0A844FIJ6_9FIRM</name>
<evidence type="ECO:0000256" key="10">
    <source>
        <dbReference type="ARBA" id="ARBA00022989"/>
    </source>
</evidence>
<comment type="pathway">
    <text evidence="3">Phospholipid metabolism; phosphatidylglycerol biosynthesis; phosphatidylglycerol from CDP-diacylglycerol: step 1/2.</text>
</comment>
<evidence type="ECO:0000256" key="2">
    <source>
        <dbReference type="ARBA" id="ARBA00004141"/>
    </source>
</evidence>
<feature type="transmembrane region" description="Helical" evidence="18">
    <location>
        <begin position="30"/>
        <end position="51"/>
    </location>
</feature>
<keyword evidence="11" id="KW-0443">Lipid metabolism</keyword>
<dbReference type="Proteomes" id="UP000462760">
    <property type="component" value="Unassembled WGS sequence"/>
</dbReference>
<sequence length="178" mass="19748">MNLANGLTLTRIFLIPIYLLFFYSTLEKRIVYAGIVLIVSGITDMLDGYVARKYNMVTKLGTVLDPIADKLTTFAVLASFTSYELISPWVLIVLGIKELALIVGGGILYCSDDKKVIPANKFGKVATVSFYIAIISVILSLHQTAINTLFYITIFFHLLAFLNYLSIFKGVMADKDEA</sequence>
<dbReference type="RefSeq" id="WP_154484435.1">
    <property type="nucleotide sequence ID" value="NZ_JAHLOA010000012.1"/>
</dbReference>
<dbReference type="InterPro" id="IPR043130">
    <property type="entry name" value="CDP-OH_PTrfase_TM_dom"/>
</dbReference>
<dbReference type="OrthoDB" id="9796672at2"/>
<dbReference type="AlphaFoldDB" id="A0A844FIJ6"/>
<dbReference type="GO" id="GO:0006655">
    <property type="term" value="P:phosphatidylglycerol biosynthetic process"/>
    <property type="evidence" value="ECO:0007669"/>
    <property type="project" value="UniProtKB-UniPathway"/>
</dbReference>
<evidence type="ECO:0000256" key="7">
    <source>
        <dbReference type="ARBA" id="ARBA00022516"/>
    </source>
</evidence>
<dbReference type="NCBIfam" id="TIGR00560">
    <property type="entry name" value="pgsA"/>
    <property type="match status" value="1"/>
</dbReference>
<protein>
    <recommendedName>
        <fullName evidence="6 16">CDP-diacylglycerol--glycerol-3-phosphate 3-phosphatidyltransferase</fullName>
        <ecNumber evidence="5 16">2.7.8.5</ecNumber>
    </recommendedName>
</protein>
<comment type="caution">
    <text evidence="19">The sequence shown here is derived from an EMBL/GenBank/DDBJ whole genome shotgun (WGS) entry which is preliminary data.</text>
</comment>
<dbReference type="PIRSF" id="PIRSF000847">
    <property type="entry name" value="Phos_ph_gly_syn"/>
    <property type="match status" value="1"/>
</dbReference>
<evidence type="ECO:0000256" key="14">
    <source>
        <dbReference type="ARBA" id="ARBA00023264"/>
    </source>
</evidence>
<evidence type="ECO:0000313" key="20">
    <source>
        <dbReference type="Proteomes" id="UP000462760"/>
    </source>
</evidence>
<organism evidence="19 20">
    <name type="scientific">Anaerosalibacter bizertensis</name>
    <dbReference type="NCBI Taxonomy" id="932217"/>
    <lineage>
        <taxon>Bacteria</taxon>
        <taxon>Bacillati</taxon>
        <taxon>Bacillota</taxon>
        <taxon>Tissierellia</taxon>
        <taxon>Tissierellales</taxon>
        <taxon>Sporanaerobacteraceae</taxon>
        <taxon>Anaerosalibacter</taxon>
    </lineage>
</organism>
<dbReference type="PROSITE" id="PS00379">
    <property type="entry name" value="CDP_ALCOHOL_P_TRANSF"/>
    <property type="match status" value="1"/>
</dbReference>
<feature type="transmembrane region" description="Helical" evidence="18">
    <location>
        <begin position="6"/>
        <end position="23"/>
    </location>
</feature>
<dbReference type="EC" id="2.7.8.5" evidence="5 16"/>
<proteinExistence type="inferred from homology"/>
<dbReference type="InterPro" id="IPR048254">
    <property type="entry name" value="CDP_ALCOHOL_P_TRANSF_CS"/>
</dbReference>
<feature type="transmembrane region" description="Helical" evidence="18">
    <location>
        <begin position="89"/>
        <end position="110"/>
    </location>
</feature>
<evidence type="ECO:0000256" key="1">
    <source>
        <dbReference type="ARBA" id="ARBA00003973"/>
    </source>
</evidence>
<keyword evidence="10 18" id="KW-1133">Transmembrane helix</keyword>
<dbReference type="GO" id="GO:0016020">
    <property type="term" value="C:membrane"/>
    <property type="evidence" value="ECO:0007669"/>
    <property type="project" value="UniProtKB-SubCell"/>
</dbReference>
<evidence type="ECO:0000256" key="11">
    <source>
        <dbReference type="ARBA" id="ARBA00023098"/>
    </source>
</evidence>
<dbReference type="InterPro" id="IPR004570">
    <property type="entry name" value="Phosphatidylglycerol_P_synth"/>
</dbReference>
<keyword evidence="7" id="KW-0444">Lipid biosynthesis</keyword>
<dbReference type="InterPro" id="IPR050324">
    <property type="entry name" value="CDP-alcohol_PTase-I"/>
</dbReference>
<evidence type="ECO:0000256" key="17">
    <source>
        <dbReference type="RuleBase" id="RU003750"/>
    </source>
</evidence>
<dbReference type="Pfam" id="PF01066">
    <property type="entry name" value="CDP-OH_P_transf"/>
    <property type="match status" value="1"/>
</dbReference>
<evidence type="ECO:0000256" key="16">
    <source>
        <dbReference type="NCBIfam" id="TIGR00560"/>
    </source>
</evidence>
<comment type="function">
    <text evidence="1">This protein catalyzes the committed step to the synthesis of the acidic phospholipids.</text>
</comment>
<evidence type="ECO:0000313" key="19">
    <source>
        <dbReference type="EMBL" id="MSS43756.1"/>
    </source>
</evidence>
<evidence type="ECO:0000256" key="18">
    <source>
        <dbReference type="SAM" id="Phobius"/>
    </source>
</evidence>
<comment type="similarity">
    <text evidence="4 17">Belongs to the CDP-alcohol phosphatidyltransferase class-I family.</text>
</comment>
<evidence type="ECO:0000256" key="6">
    <source>
        <dbReference type="ARBA" id="ARBA00014944"/>
    </source>
</evidence>
<gene>
    <name evidence="19" type="primary">pgsA</name>
    <name evidence="19" type="ORF">FYJ27_08450</name>
</gene>
<dbReference type="EMBL" id="VULR01000011">
    <property type="protein sequence ID" value="MSS43756.1"/>
    <property type="molecule type" value="Genomic_DNA"/>
</dbReference>
<evidence type="ECO:0000256" key="15">
    <source>
        <dbReference type="ARBA" id="ARBA00048586"/>
    </source>
</evidence>
<keyword evidence="12 18" id="KW-0472">Membrane</keyword>
<accession>A0A844FIJ6</accession>
<keyword evidence="13" id="KW-0594">Phospholipid biosynthesis</keyword>
<feature type="transmembrane region" description="Helical" evidence="18">
    <location>
        <begin position="148"/>
        <end position="165"/>
    </location>
</feature>
<evidence type="ECO:0000256" key="5">
    <source>
        <dbReference type="ARBA" id="ARBA00013170"/>
    </source>
</evidence>
<feature type="transmembrane region" description="Helical" evidence="18">
    <location>
        <begin position="122"/>
        <end position="142"/>
    </location>
</feature>
<evidence type="ECO:0000256" key="9">
    <source>
        <dbReference type="ARBA" id="ARBA00022692"/>
    </source>
</evidence>
<dbReference type="PANTHER" id="PTHR14269">
    <property type="entry name" value="CDP-DIACYLGLYCEROL--GLYCEROL-3-PHOSPHATE 3-PHOSPHATIDYLTRANSFERASE-RELATED"/>
    <property type="match status" value="1"/>
</dbReference>
<dbReference type="Gene3D" id="1.20.120.1760">
    <property type="match status" value="1"/>
</dbReference>
<evidence type="ECO:0000256" key="4">
    <source>
        <dbReference type="ARBA" id="ARBA00010441"/>
    </source>
</evidence>
<evidence type="ECO:0000256" key="12">
    <source>
        <dbReference type="ARBA" id="ARBA00023136"/>
    </source>
</evidence>
<comment type="subcellular location">
    <subcellularLocation>
        <location evidence="2">Membrane</location>
        <topology evidence="2">Multi-pass membrane protein</topology>
    </subcellularLocation>
</comment>
<evidence type="ECO:0000256" key="13">
    <source>
        <dbReference type="ARBA" id="ARBA00023209"/>
    </source>
</evidence>
<keyword evidence="14" id="KW-1208">Phospholipid metabolism</keyword>
<evidence type="ECO:0000256" key="8">
    <source>
        <dbReference type="ARBA" id="ARBA00022679"/>
    </source>
</evidence>
<evidence type="ECO:0000256" key="3">
    <source>
        <dbReference type="ARBA" id="ARBA00005042"/>
    </source>
</evidence>
<dbReference type="GO" id="GO:0008444">
    <property type="term" value="F:CDP-diacylglycerol-glycerol-3-phosphate 3-phosphatidyltransferase activity"/>
    <property type="evidence" value="ECO:0007669"/>
    <property type="project" value="UniProtKB-UniRule"/>
</dbReference>
<reference evidence="19 20" key="1">
    <citation type="submission" date="2019-08" db="EMBL/GenBank/DDBJ databases">
        <title>In-depth cultivation of the pig gut microbiome towards novel bacterial diversity and tailored functional studies.</title>
        <authorList>
            <person name="Wylensek D."/>
            <person name="Hitch T.C.A."/>
            <person name="Clavel T."/>
        </authorList>
    </citation>
    <scope>NUCLEOTIDE SEQUENCE [LARGE SCALE GENOMIC DNA]</scope>
    <source>
        <strain evidence="19 20">Med78-601-WT-4W-RMD-3</strain>
    </source>
</reference>
<dbReference type="InterPro" id="IPR000462">
    <property type="entry name" value="CDP-OH_P_trans"/>
</dbReference>
<dbReference type="UniPathway" id="UPA00084">
    <property type="reaction ID" value="UER00503"/>
</dbReference>